<dbReference type="AlphaFoldDB" id="A0A6A4WDU8"/>
<dbReference type="PANTHER" id="PTHR33562">
    <property type="entry name" value="ATILLA, ISOFORM B-RELATED-RELATED"/>
    <property type="match status" value="1"/>
</dbReference>
<protein>
    <submittedName>
        <fullName evidence="3">Uncharacterized protein</fullName>
    </submittedName>
</protein>
<dbReference type="Pfam" id="PF17064">
    <property type="entry name" value="QVR"/>
    <property type="match status" value="1"/>
</dbReference>
<gene>
    <name evidence="3" type="ORF">FJT64_024647</name>
</gene>
<accession>A0A6A4WDU8</accession>
<evidence type="ECO:0000313" key="3">
    <source>
        <dbReference type="EMBL" id="KAF0303359.1"/>
    </source>
</evidence>
<dbReference type="Proteomes" id="UP000440578">
    <property type="component" value="Unassembled WGS sequence"/>
</dbReference>
<dbReference type="InterPro" id="IPR031424">
    <property type="entry name" value="QVR-like"/>
</dbReference>
<reference evidence="3 4" key="1">
    <citation type="submission" date="2019-07" db="EMBL/GenBank/DDBJ databases">
        <title>Draft genome assembly of a fouling barnacle, Amphibalanus amphitrite (Darwin, 1854): The first reference genome for Thecostraca.</title>
        <authorList>
            <person name="Kim W."/>
        </authorList>
    </citation>
    <scope>NUCLEOTIDE SEQUENCE [LARGE SCALE GENOMIC DNA]</scope>
    <source>
        <strain evidence="3">SNU_AA5</strain>
        <tissue evidence="3">Soma without cirri and trophi</tissue>
    </source>
</reference>
<dbReference type="OrthoDB" id="6083863at2759"/>
<evidence type="ECO:0000313" key="4">
    <source>
        <dbReference type="Proteomes" id="UP000440578"/>
    </source>
</evidence>
<organism evidence="3 4">
    <name type="scientific">Amphibalanus amphitrite</name>
    <name type="common">Striped barnacle</name>
    <name type="synonym">Balanus amphitrite</name>
    <dbReference type="NCBI Taxonomy" id="1232801"/>
    <lineage>
        <taxon>Eukaryota</taxon>
        <taxon>Metazoa</taxon>
        <taxon>Ecdysozoa</taxon>
        <taxon>Arthropoda</taxon>
        <taxon>Crustacea</taxon>
        <taxon>Multicrustacea</taxon>
        <taxon>Cirripedia</taxon>
        <taxon>Thoracica</taxon>
        <taxon>Thoracicalcarea</taxon>
        <taxon>Balanomorpha</taxon>
        <taxon>Balanoidea</taxon>
        <taxon>Balanidae</taxon>
        <taxon>Amphibalaninae</taxon>
        <taxon>Amphibalanus</taxon>
    </lineage>
</organism>
<comment type="caution">
    <text evidence="3">The sequence shown here is derived from an EMBL/GenBank/DDBJ whole genome shotgun (WGS) entry which is preliminary data.</text>
</comment>
<dbReference type="GO" id="GO:0030431">
    <property type="term" value="P:sleep"/>
    <property type="evidence" value="ECO:0007669"/>
    <property type="project" value="InterPro"/>
</dbReference>
<keyword evidence="1" id="KW-0732">Signal</keyword>
<evidence type="ECO:0000256" key="1">
    <source>
        <dbReference type="ARBA" id="ARBA00022729"/>
    </source>
</evidence>
<proteinExistence type="predicted"/>
<sequence>MSGVEQLFSFTQSLCSRRETSSCNGFTHKDSGVCVMFSARQLCEGAVTLEKDKEASATSYQRIGRWEPAFEEPWNGVILSYFLFVHGDEEYWGLPVQNVTMYPITNETSLKSLHLRIERDVREGLRCHECSSADHTACEDPFDKDRAKAAGFLTLCDEPTKQGQRVLCRKTHQTVLGNVRIIRSCGYANHSETCVGSRNAEVVVRSCQCFEKDGCNGATTMTIAGTVVVLAAALRAIY</sequence>
<dbReference type="PANTHER" id="PTHR33562:SF2">
    <property type="entry name" value="PROTEIN QUIVER"/>
    <property type="match status" value="1"/>
</dbReference>
<dbReference type="EMBL" id="VIIS01000950">
    <property type="protein sequence ID" value="KAF0303359.1"/>
    <property type="molecule type" value="Genomic_DNA"/>
</dbReference>
<evidence type="ECO:0000256" key="2">
    <source>
        <dbReference type="ARBA" id="ARBA00023180"/>
    </source>
</evidence>
<dbReference type="GO" id="GO:0032222">
    <property type="term" value="P:regulation of synaptic transmission, cholinergic"/>
    <property type="evidence" value="ECO:0007669"/>
    <property type="project" value="InterPro"/>
</dbReference>
<name>A0A6A4WDU8_AMPAM</name>
<keyword evidence="2" id="KW-0325">Glycoprotein</keyword>
<dbReference type="InterPro" id="IPR050975">
    <property type="entry name" value="Sleep_regulator"/>
</dbReference>
<keyword evidence="4" id="KW-1185">Reference proteome</keyword>